<proteinExistence type="predicted"/>
<accession>A0A2A2JDD1</accession>
<dbReference type="AlphaFoldDB" id="A0A2A2JDD1"/>
<dbReference type="Proteomes" id="UP000218231">
    <property type="component" value="Unassembled WGS sequence"/>
</dbReference>
<gene>
    <name evidence="1" type="ORF">WR25_23697</name>
</gene>
<evidence type="ECO:0000313" key="2">
    <source>
        <dbReference type="Proteomes" id="UP000218231"/>
    </source>
</evidence>
<comment type="caution">
    <text evidence="1">The sequence shown here is derived from an EMBL/GenBank/DDBJ whole genome shotgun (WGS) entry which is preliminary data.</text>
</comment>
<name>A0A2A2JDD1_9BILA</name>
<keyword evidence="2" id="KW-1185">Reference proteome</keyword>
<reference evidence="1 2" key="1">
    <citation type="journal article" date="2017" name="Curr. Biol.">
        <title>Genome architecture and evolution of a unichromosomal asexual nematode.</title>
        <authorList>
            <person name="Fradin H."/>
            <person name="Zegar C."/>
            <person name="Gutwein M."/>
            <person name="Lucas J."/>
            <person name="Kovtun M."/>
            <person name="Corcoran D."/>
            <person name="Baugh L.R."/>
            <person name="Kiontke K."/>
            <person name="Gunsalus K."/>
            <person name="Fitch D.H."/>
            <person name="Piano F."/>
        </authorList>
    </citation>
    <scope>NUCLEOTIDE SEQUENCE [LARGE SCALE GENOMIC DNA]</scope>
    <source>
        <strain evidence="1">PF1309</strain>
    </source>
</reference>
<sequence length="303" mass="35679">MDSSELPDFIRKAEAVPRWIPLLFESIWLDSEKTREEKLKCLEEASLCWPPSVNVEFHKWKFQFKEDKGAEIMKMMNEESNSLKEIVKVLIEKYGDQLESISEKLKTIRGAFEDECCLHRWLKSEYCIIPYESLFRCGYPKSLIIKMESEEPYFEMRIELVSSPALETFLRLITGDNYFVGDFFPKTTPLHLLNRSLYGTTKDLRLLWDGVEESMDKQLITLLSDMTEQCRGRSVHISHDRNIHMLYVNFGLDDEYEDRGIEVGRVVEHNIKSVVNEGDENESDEEDRDQLEDIEITDIQFIY</sequence>
<protein>
    <submittedName>
        <fullName evidence="1">Uncharacterized protein</fullName>
    </submittedName>
</protein>
<organism evidence="1 2">
    <name type="scientific">Diploscapter pachys</name>
    <dbReference type="NCBI Taxonomy" id="2018661"/>
    <lineage>
        <taxon>Eukaryota</taxon>
        <taxon>Metazoa</taxon>
        <taxon>Ecdysozoa</taxon>
        <taxon>Nematoda</taxon>
        <taxon>Chromadorea</taxon>
        <taxon>Rhabditida</taxon>
        <taxon>Rhabditina</taxon>
        <taxon>Rhabditomorpha</taxon>
        <taxon>Rhabditoidea</taxon>
        <taxon>Rhabditidae</taxon>
        <taxon>Diploscapter</taxon>
    </lineage>
</organism>
<dbReference type="EMBL" id="LIAE01010508">
    <property type="protein sequence ID" value="PAV59713.1"/>
    <property type="molecule type" value="Genomic_DNA"/>
</dbReference>
<evidence type="ECO:0000313" key="1">
    <source>
        <dbReference type="EMBL" id="PAV59713.1"/>
    </source>
</evidence>